<evidence type="ECO:0000256" key="2">
    <source>
        <dbReference type="SAM" id="MobiDB-lite"/>
    </source>
</evidence>
<dbReference type="InterPro" id="IPR003583">
    <property type="entry name" value="Hlx-hairpin-Hlx_DNA-bd_motif"/>
</dbReference>
<dbReference type="GO" id="GO:0005886">
    <property type="term" value="C:plasma membrane"/>
    <property type="evidence" value="ECO:0007669"/>
    <property type="project" value="TreeGrafter"/>
</dbReference>
<feature type="region of interest" description="Disordered" evidence="2">
    <location>
        <begin position="221"/>
        <end position="353"/>
    </location>
</feature>
<dbReference type="GO" id="GO:0003677">
    <property type="term" value="F:DNA binding"/>
    <property type="evidence" value="ECO:0007669"/>
    <property type="project" value="InterPro"/>
</dbReference>
<feature type="domain" description="Helix-hairpin-helix DNA-binding motif class 1" evidence="3">
    <location>
        <begin position="172"/>
        <end position="191"/>
    </location>
</feature>
<evidence type="ECO:0000313" key="5">
    <source>
        <dbReference type="RefSeq" id="XP_032813745.1"/>
    </source>
</evidence>
<gene>
    <name evidence="5 6" type="primary">LOC116944290</name>
</gene>
<sequence>MGGGLACHRPLPSLDLREPRHRGAERKLSAVCNFHDAPPGAPSLSERVNVNLASEEELMTLPGVTRAVAHSLVEYRREIAGFRKVEDVALVPGVGAAKLEAMRMEICVGSPGALSIARLVSRDSRPDLLATTRININSATPAQLASVRGVSEKLAERVAHHRAEHGPFRTVDDLVRVRGISASLIERVRAQVYAGLSSRPPSFCAGAGVGFTRKGGGSCGSGLGGSGPIPSPTSRSLRSLAGAERPVSLSCQPNWSEGMLPAASVRAGEHAGPGRERRRRRRRQGSWAGNGPAELAGSSAPPSPGEESEEGSTDDRCPVAESGSSCDAGSRGAASGGPTSSSPLRPAVRPFSGLHRGRPVVRLGSWNLQRCSREKSSNPGVREVVCMTLLESGVSLLAVQELMDTEALKKLCLELNEPTVPLVQSWAGQHGDWECVTSAERQPDGGREILGFLWNRAAGVELLPLPAPPDCAGMIPSNGTGASCRVPLLVRQFKVGAFAFTAVNVHVRPAADEGTAVQLPPLGPALLSPEIDGVKGAVRQELGTAPRI</sequence>
<dbReference type="InterPro" id="IPR010994">
    <property type="entry name" value="RuvA_2-like"/>
</dbReference>
<accession>A0AAJ7T9J9</accession>
<dbReference type="PANTHER" id="PTHR21180">
    <property type="entry name" value="ENDONUCLEASE/EXONUCLEASE/PHOSPHATASE FAMILY DOMAIN-CONTAINING PROTEIN 1"/>
    <property type="match status" value="1"/>
</dbReference>
<dbReference type="InterPro" id="IPR036691">
    <property type="entry name" value="Endo/exonu/phosph_ase_sf"/>
</dbReference>
<feature type="domain" description="Helix-hairpin-helix DNA-binding motif class 1" evidence="3">
    <location>
        <begin position="142"/>
        <end position="161"/>
    </location>
</feature>
<proteinExistence type="predicted"/>
<evidence type="ECO:0000256" key="1">
    <source>
        <dbReference type="ARBA" id="ARBA00015260"/>
    </source>
</evidence>
<evidence type="ECO:0000313" key="6">
    <source>
        <dbReference type="RefSeq" id="XP_032813746.1"/>
    </source>
</evidence>
<name>A0AAJ7T9J9_PETMA</name>
<dbReference type="Proteomes" id="UP001318040">
    <property type="component" value="Chromosome 20"/>
</dbReference>
<dbReference type="Gene3D" id="1.10.150.320">
    <property type="entry name" value="Photosystem II 12 kDa extrinsic protein"/>
    <property type="match status" value="2"/>
</dbReference>
<evidence type="ECO:0000259" key="3">
    <source>
        <dbReference type="SMART" id="SM00278"/>
    </source>
</evidence>
<dbReference type="Pfam" id="PF12836">
    <property type="entry name" value="HHH_3"/>
    <property type="match status" value="2"/>
</dbReference>
<dbReference type="PANTHER" id="PTHR21180:SF32">
    <property type="entry name" value="ENDONUCLEASE_EXONUCLEASE_PHOSPHATASE FAMILY DOMAIN-CONTAINING PROTEIN 1"/>
    <property type="match status" value="1"/>
</dbReference>
<evidence type="ECO:0000313" key="4">
    <source>
        <dbReference type="Proteomes" id="UP001318040"/>
    </source>
</evidence>
<dbReference type="RefSeq" id="XP_032813745.1">
    <property type="nucleotide sequence ID" value="XM_032957854.1"/>
</dbReference>
<dbReference type="SUPFAM" id="SSF47781">
    <property type="entry name" value="RuvA domain 2-like"/>
    <property type="match status" value="2"/>
</dbReference>
<organism evidence="4 5">
    <name type="scientific">Petromyzon marinus</name>
    <name type="common">Sea lamprey</name>
    <dbReference type="NCBI Taxonomy" id="7757"/>
    <lineage>
        <taxon>Eukaryota</taxon>
        <taxon>Metazoa</taxon>
        <taxon>Chordata</taxon>
        <taxon>Craniata</taxon>
        <taxon>Vertebrata</taxon>
        <taxon>Cyclostomata</taxon>
        <taxon>Hyperoartia</taxon>
        <taxon>Petromyzontiformes</taxon>
        <taxon>Petromyzontidae</taxon>
        <taxon>Petromyzon</taxon>
    </lineage>
</organism>
<feature type="domain" description="Helix-hairpin-helix DNA-binding motif class 1" evidence="3">
    <location>
        <begin position="86"/>
        <end position="105"/>
    </location>
</feature>
<keyword evidence="4" id="KW-1185">Reference proteome</keyword>
<dbReference type="Gene3D" id="3.60.10.10">
    <property type="entry name" value="Endonuclease/exonuclease/phosphatase"/>
    <property type="match status" value="1"/>
</dbReference>
<dbReference type="AlphaFoldDB" id="A0AAJ7T9J9"/>
<reference evidence="5 6" key="1">
    <citation type="submission" date="2025-04" db="UniProtKB">
        <authorList>
            <consortium name="RefSeq"/>
        </authorList>
    </citation>
    <scope>IDENTIFICATION</scope>
    <source>
        <tissue evidence="5 6">Sperm</tissue>
    </source>
</reference>
<dbReference type="InterPro" id="IPR051675">
    <property type="entry name" value="Endo/Exo/Phosphatase_dom_1"/>
</dbReference>
<protein>
    <recommendedName>
        <fullName evidence="1">Endonuclease/exonuclease/phosphatase family domain-containing protein 1</fullName>
    </recommendedName>
</protein>
<feature type="compositionally biased region" description="Low complexity" evidence="2">
    <location>
        <begin position="322"/>
        <end position="342"/>
    </location>
</feature>
<feature type="compositionally biased region" description="Low complexity" evidence="2">
    <location>
        <begin position="291"/>
        <end position="300"/>
    </location>
</feature>
<dbReference type="RefSeq" id="XP_032813746.1">
    <property type="nucleotide sequence ID" value="XM_032957855.1"/>
</dbReference>
<feature type="domain" description="Helix-hairpin-helix DNA-binding motif class 1" evidence="3">
    <location>
        <begin position="56"/>
        <end position="75"/>
    </location>
</feature>
<dbReference type="SMART" id="SM00278">
    <property type="entry name" value="HhH1"/>
    <property type="match status" value="4"/>
</dbReference>
<dbReference type="GO" id="GO:0006281">
    <property type="term" value="P:DNA repair"/>
    <property type="evidence" value="ECO:0007669"/>
    <property type="project" value="InterPro"/>
</dbReference>